<dbReference type="EMBL" id="JBHSKY010000007">
    <property type="protein sequence ID" value="MFC5278489.1"/>
    <property type="molecule type" value="Genomic_DNA"/>
</dbReference>
<comment type="caution">
    <text evidence="3">The sequence shown here is derived from an EMBL/GenBank/DDBJ whole genome shotgun (WGS) entry which is preliminary data.</text>
</comment>
<keyword evidence="4" id="KW-1185">Reference proteome</keyword>
<reference evidence="3 4" key="1">
    <citation type="journal article" date="2019" name="Int. J. Syst. Evol. Microbiol.">
        <title>The Global Catalogue of Microorganisms (GCM) 10K type strain sequencing project: providing services to taxonomists for standard genome sequencing and annotation.</title>
        <authorList>
            <consortium name="The Broad Institute Genomics Platform"/>
            <consortium name="The Broad Institute Genome Sequencing Center for Infectious Disease"/>
            <person name="Wu L."/>
            <person name="Ma J."/>
        </authorList>
    </citation>
    <scope>NUCLEOTIDE SEQUENCE [LARGE SCALE GENOMIC DNA]</scope>
    <source>
        <strain evidence="3 4">CGMCC 1.12124</strain>
    </source>
</reference>
<protein>
    <submittedName>
        <fullName evidence="3">Uncharacterized protein</fullName>
    </submittedName>
</protein>
<evidence type="ECO:0000313" key="3">
    <source>
        <dbReference type="EMBL" id="MFC5278489.1"/>
    </source>
</evidence>
<dbReference type="Pfam" id="PF26262">
    <property type="entry name" value="DUF8066"/>
    <property type="match status" value="1"/>
</dbReference>
<proteinExistence type="predicted"/>
<keyword evidence="2" id="KW-0472">Membrane</keyword>
<name>A0ABD5R0T6_9EURY</name>
<accession>A0ABD5R0T6</accession>
<feature type="transmembrane region" description="Helical" evidence="2">
    <location>
        <begin position="12"/>
        <end position="32"/>
    </location>
</feature>
<evidence type="ECO:0000256" key="2">
    <source>
        <dbReference type="SAM" id="Phobius"/>
    </source>
</evidence>
<feature type="region of interest" description="Disordered" evidence="1">
    <location>
        <begin position="76"/>
        <end position="117"/>
    </location>
</feature>
<feature type="transmembrane region" description="Helical" evidence="2">
    <location>
        <begin position="38"/>
        <end position="56"/>
    </location>
</feature>
<organism evidence="3 4">
    <name type="scientific">Halorubrum rubrum</name>
    <dbReference type="NCBI Taxonomy" id="1126240"/>
    <lineage>
        <taxon>Archaea</taxon>
        <taxon>Methanobacteriati</taxon>
        <taxon>Methanobacteriota</taxon>
        <taxon>Stenosarchaea group</taxon>
        <taxon>Halobacteria</taxon>
        <taxon>Halobacteriales</taxon>
        <taxon>Haloferacaceae</taxon>
        <taxon>Halorubrum</taxon>
    </lineage>
</organism>
<gene>
    <name evidence="3" type="ORF">ACFPM1_06930</name>
</gene>
<dbReference type="AlphaFoldDB" id="A0ABD5R0T6"/>
<dbReference type="Proteomes" id="UP001596118">
    <property type="component" value="Unassembled WGS sequence"/>
</dbReference>
<evidence type="ECO:0000256" key="1">
    <source>
        <dbReference type="SAM" id="MobiDB-lite"/>
    </source>
</evidence>
<dbReference type="RefSeq" id="WP_256412118.1">
    <property type="nucleotide sequence ID" value="NZ_JANHDM010000008.1"/>
</dbReference>
<keyword evidence="2" id="KW-1133">Transmembrane helix</keyword>
<evidence type="ECO:0000313" key="4">
    <source>
        <dbReference type="Proteomes" id="UP001596118"/>
    </source>
</evidence>
<sequence>MVHDPLSPSEALRTRVGTVLAAVSLFALVYGVLIVAELLLSVLIAGSLTIGAYLWYRTFAVLDSIADAAQRFAEATEREAGTESGGRGARGARSARDDDARNASAGVGSTRPTERER</sequence>
<keyword evidence="2" id="KW-0812">Transmembrane</keyword>
<dbReference type="InterPro" id="IPR058379">
    <property type="entry name" value="DUF8066"/>
</dbReference>